<dbReference type="Gene3D" id="3.40.50.410">
    <property type="entry name" value="von Willebrand factor, type A domain"/>
    <property type="match status" value="1"/>
</dbReference>
<keyword evidence="1" id="KW-0812">Transmembrane</keyword>
<evidence type="ECO:0000313" key="3">
    <source>
        <dbReference type="EMBL" id="PYF03325.1"/>
    </source>
</evidence>
<evidence type="ECO:0000256" key="1">
    <source>
        <dbReference type="SAM" id="Phobius"/>
    </source>
</evidence>
<keyword evidence="1" id="KW-1133">Transmembrane helix</keyword>
<reference evidence="3 4" key="1">
    <citation type="submission" date="2018-06" db="EMBL/GenBank/DDBJ databases">
        <title>Genomic Encyclopedia of Archaeal and Bacterial Type Strains, Phase II (KMG-II): from individual species to whole genera.</title>
        <authorList>
            <person name="Goeker M."/>
        </authorList>
    </citation>
    <scope>NUCLEOTIDE SEQUENCE [LARGE SCALE GENOMIC DNA]</scope>
    <source>
        <strain evidence="3 4">JCM 11668</strain>
    </source>
</reference>
<sequence>MISLVPPRLRKSIATFLAARDGNVAVLFGIASIPIIVSVGVAIDYSRAASARTAMQSAVDSAALMASKDYGSGIIRESEIPAKVDSYFRALYTASDASNVTVSTTFTKKSSDGTSTVLVTAAGNMPANFLKLAGVDNIPFNATATSTWGATRLRVAIALDITGSMNYDGKLPAMKLAAVQLVNTLKASATTRDDVYIAIIPFNQMVNVGTDKINASWLDWHGKLYDNQYDSKKEYGSCSSSNLKYRTAELCKAGNKVWTFFGECSDDEYETASECQSRGKTWTEKRSKEWKGCVTDRDLLHTYDNDTTKVIPTVAEPATLFVAKYYSQCGPSMLPMKSAFEANEADTSTDPTTIKGRINSLTAVGATNQSIGMHWAWMALQLQSPPFNSPAKEDGYKYTDAIILLSDGVNTKNYWNGDGSNYSPEVDARQRTLCQNIKNPANGNTTVFTIQVNTTNDPESAVLKYCANDGQFYQSTSADQIKLAFQAIGSSLTKLRLSK</sequence>
<keyword evidence="4" id="KW-1185">Reference proteome</keyword>
<dbReference type="Proteomes" id="UP000248148">
    <property type="component" value="Unassembled WGS sequence"/>
</dbReference>
<keyword evidence="1" id="KW-0472">Membrane</keyword>
<proteinExistence type="predicted"/>
<dbReference type="InterPro" id="IPR028087">
    <property type="entry name" value="Tad_N"/>
</dbReference>
<feature type="domain" description="Putative Flp pilus-assembly TadG-like N-terminal" evidence="2">
    <location>
        <begin position="22"/>
        <end position="66"/>
    </location>
</feature>
<dbReference type="SUPFAM" id="SSF53300">
    <property type="entry name" value="vWA-like"/>
    <property type="match status" value="1"/>
</dbReference>
<dbReference type="AlphaFoldDB" id="A0A318TN75"/>
<dbReference type="EMBL" id="QJTI01000007">
    <property type="protein sequence ID" value="PYF03325.1"/>
    <property type="molecule type" value="Genomic_DNA"/>
</dbReference>
<name>A0A318TN75_9BRAD</name>
<comment type="caution">
    <text evidence="3">The sequence shown here is derived from an EMBL/GenBank/DDBJ whole genome shotgun (WGS) entry which is preliminary data.</text>
</comment>
<evidence type="ECO:0000313" key="4">
    <source>
        <dbReference type="Proteomes" id="UP000248148"/>
    </source>
</evidence>
<dbReference type="Pfam" id="PF13400">
    <property type="entry name" value="Tad"/>
    <property type="match status" value="1"/>
</dbReference>
<accession>A0A318TN75</accession>
<dbReference type="RefSeq" id="WP_110780511.1">
    <property type="nucleotide sequence ID" value="NZ_QJTI01000007.1"/>
</dbReference>
<protein>
    <submittedName>
        <fullName evidence="3">Flp pilus assembly protein TadG</fullName>
    </submittedName>
</protein>
<feature type="transmembrane region" description="Helical" evidence="1">
    <location>
        <begin position="24"/>
        <end position="45"/>
    </location>
</feature>
<gene>
    <name evidence="3" type="ORF">BJ122_10749</name>
</gene>
<dbReference type="InterPro" id="IPR036465">
    <property type="entry name" value="vWFA_dom_sf"/>
</dbReference>
<evidence type="ECO:0000259" key="2">
    <source>
        <dbReference type="Pfam" id="PF13400"/>
    </source>
</evidence>
<dbReference type="OrthoDB" id="7522752at2"/>
<organism evidence="3 4">
    <name type="scientific">Rhodopseudomonas faecalis</name>
    <dbReference type="NCBI Taxonomy" id="99655"/>
    <lineage>
        <taxon>Bacteria</taxon>
        <taxon>Pseudomonadati</taxon>
        <taxon>Pseudomonadota</taxon>
        <taxon>Alphaproteobacteria</taxon>
        <taxon>Hyphomicrobiales</taxon>
        <taxon>Nitrobacteraceae</taxon>
        <taxon>Rhodopseudomonas</taxon>
    </lineage>
</organism>